<evidence type="ECO:0000313" key="2">
    <source>
        <dbReference type="EMBL" id="AEA67775.1"/>
    </source>
</evidence>
<organism evidence="2 3">
    <name type="scientific">Pseudomonas brassicacearum (strain NFM421)</name>
    <dbReference type="NCBI Taxonomy" id="994484"/>
    <lineage>
        <taxon>Bacteria</taxon>
        <taxon>Pseudomonadati</taxon>
        <taxon>Pseudomonadota</taxon>
        <taxon>Gammaproteobacteria</taxon>
        <taxon>Pseudomonadales</taxon>
        <taxon>Pseudomonadaceae</taxon>
        <taxon>Pseudomonas</taxon>
    </lineage>
</organism>
<reference key="2">
    <citation type="submission" date="2011-03" db="EMBL/GenBank/DDBJ databases">
        <title>Complete Genome Sequence of a beneficial plant roots-associated bacterium Pseudomonas brassicacearum.</title>
        <authorList>
            <person name="Ortet P."/>
            <person name="Barakat M."/>
            <person name="Lalaouna D."/>
            <person name="Fochesato S."/>
            <person name="Barbe V."/>
            <person name="Santaella C."/>
            <person name="Heulin T."/>
            <person name="Achouak W."/>
        </authorList>
    </citation>
    <scope>NUCLEOTIDE SEQUENCE</scope>
    <source>
        <strain>NFM421</strain>
    </source>
</reference>
<dbReference type="Proteomes" id="UP000006692">
    <property type="component" value="Chromosome"/>
</dbReference>
<proteinExistence type="predicted"/>
<gene>
    <name evidence="2" type="ORF">PSEBR_cmegl30</name>
</gene>
<dbReference type="RefSeq" id="WP_013692565.1">
    <property type="nucleotide sequence ID" value="NC_015379.1"/>
</dbReference>
<name>F2K970_PSEBN</name>
<dbReference type="InterPro" id="IPR043968">
    <property type="entry name" value="SGNH"/>
</dbReference>
<protein>
    <recommendedName>
        <fullName evidence="1">SGNH domain-containing protein</fullName>
    </recommendedName>
</protein>
<reference evidence="2 3" key="1">
    <citation type="journal article" date="2011" name="J. Bacteriol.">
        <title>Complete genome sequence of a beneficial plant root-associated bacterium, Pseudomonas brassicacearum.</title>
        <authorList>
            <person name="Ortet P."/>
            <person name="Barakat M."/>
            <person name="Lalaouna D."/>
            <person name="Fochesato S."/>
            <person name="Barbe V."/>
            <person name="Vacherie B."/>
            <person name="Santaella C."/>
            <person name="Heulin T."/>
            <person name="Achouak W."/>
        </authorList>
    </citation>
    <scope>NUCLEOTIDE SEQUENCE [LARGE SCALE GENOMIC DNA]</scope>
    <source>
        <strain evidence="2 3">NFM421</strain>
    </source>
</reference>
<sequence length="159" mass="17412">MIVAFVGAVGYATFSNAGFPQRAPVKSAEEFNSQFVGPIWKYTKNNACINRYPFKEAVSYGWRFCIANKDWAPALLLLGNSFANHRFPGLAAAKETNDSRILSIGACPPDMIDITDPNAPTDTNLCSGSRSYHQKLLINGIIENSKTIKYTIIDGLKGC</sequence>
<dbReference type="KEGG" id="pba:PSEBR_cmegl30"/>
<feature type="domain" description="SGNH" evidence="1">
    <location>
        <begin position="62"/>
        <end position="126"/>
    </location>
</feature>
<dbReference type="AlphaFoldDB" id="F2K970"/>
<accession>F2K970</accession>
<dbReference type="Pfam" id="PF19040">
    <property type="entry name" value="SGNH"/>
    <property type="match status" value="1"/>
</dbReference>
<dbReference type="GeneID" id="57258296"/>
<dbReference type="HOGENOM" id="CLU_1659240_0_0_6"/>
<evidence type="ECO:0000313" key="3">
    <source>
        <dbReference type="Proteomes" id="UP000006692"/>
    </source>
</evidence>
<evidence type="ECO:0000259" key="1">
    <source>
        <dbReference type="Pfam" id="PF19040"/>
    </source>
</evidence>
<dbReference type="EMBL" id="CP002585">
    <property type="protein sequence ID" value="AEA67775.1"/>
    <property type="molecule type" value="Genomic_DNA"/>
</dbReference>
<dbReference type="STRING" id="994484.PSEBR_cmegl30"/>